<reference evidence="1 2" key="1">
    <citation type="journal article" date="2019" name="Int. J. Syst. Evol. Microbiol.">
        <title>The Global Catalogue of Microorganisms (GCM) 10K type strain sequencing project: providing services to taxonomists for standard genome sequencing and annotation.</title>
        <authorList>
            <consortium name="The Broad Institute Genomics Platform"/>
            <consortium name="The Broad Institute Genome Sequencing Center for Infectious Disease"/>
            <person name="Wu L."/>
            <person name="Ma J."/>
        </authorList>
    </citation>
    <scope>NUCLEOTIDE SEQUENCE [LARGE SCALE GENOMIC DNA]</scope>
    <source>
        <strain evidence="1 2">JCM 3272</strain>
    </source>
</reference>
<protein>
    <submittedName>
        <fullName evidence="1">Uncharacterized protein</fullName>
    </submittedName>
</protein>
<organism evidence="1 2">
    <name type="scientific">Dactylosporangium salmoneum</name>
    <dbReference type="NCBI Taxonomy" id="53361"/>
    <lineage>
        <taxon>Bacteria</taxon>
        <taxon>Bacillati</taxon>
        <taxon>Actinomycetota</taxon>
        <taxon>Actinomycetes</taxon>
        <taxon>Micromonosporales</taxon>
        <taxon>Micromonosporaceae</taxon>
        <taxon>Dactylosporangium</taxon>
    </lineage>
</organism>
<comment type="caution">
    <text evidence="1">The sequence shown here is derived from an EMBL/GenBank/DDBJ whole genome shotgun (WGS) entry which is preliminary data.</text>
</comment>
<keyword evidence="2" id="KW-1185">Reference proteome</keyword>
<evidence type="ECO:0000313" key="2">
    <source>
        <dbReference type="Proteomes" id="UP001501444"/>
    </source>
</evidence>
<accession>A0ABN3I4D2</accession>
<sequence length="126" mass="13192">MFLPNCSTRSGGIVAGISGVQIGPGATALTRMPRSPSSWASPAVKFAIAPLVVAYEAGAELEAGLPAYALVVGRELHWLDSDEHRADATRLLTGAYRAPGRDALAGIVEVHHAHRDLPSVDVLTRA</sequence>
<dbReference type="Proteomes" id="UP001501444">
    <property type="component" value="Unassembled WGS sequence"/>
</dbReference>
<proteinExistence type="predicted"/>
<dbReference type="EMBL" id="BAAARV010000136">
    <property type="protein sequence ID" value="GAA2393545.1"/>
    <property type="molecule type" value="Genomic_DNA"/>
</dbReference>
<gene>
    <name evidence="1" type="ORF">GCM10010170_106740</name>
</gene>
<name>A0ABN3I4D2_9ACTN</name>
<evidence type="ECO:0000313" key="1">
    <source>
        <dbReference type="EMBL" id="GAA2393545.1"/>
    </source>
</evidence>